<keyword evidence="6 8" id="KW-1133">Transmembrane helix</keyword>
<evidence type="ECO:0000256" key="3">
    <source>
        <dbReference type="ARBA" id="ARBA00022448"/>
    </source>
</evidence>
<feature type="transmembrane region" description="Helical" evidence="8">
    <location>
        <begin position="196"/>
        <end position="222"/>
    </location>
</feature>
<sequence>MAHPGRLAARRRRAPGPRVRARGAPLEFQVCCVDAACLPRGDPVKSQDLPDIARVLFVVAILCALTVGSLYVMRPFLPGLIWATTIVVATWPAMLAVERRVGQRRWLATLVMLLILLVVIVLPLYEAISTLAAHGSEIMDLIRKLPEYALPPPPGWIHDVPVVGSRVANEWQTLSDAGPGGMLAQLEPYVSIAAHWLIGHAASVGVFVMHMVVTVIITGVLYNQGEHAATYVTRFAARISPSQGPEAVKLAGASIRAVALGIVVTAVLQSALGGIGLAVAGVPGAGVLTALMLMLCLAQIGPGLPLIGGVVWLFVHDAHVVAILLAVWSVMVMMIDSVVRPVLIRRGVNLSMLLILSGVLGGMFAFGIVGLFIGPVILAVSSALLSAWMKQVPSTPA</sequence>
<feature type="transmembrane region" description="Helical" evidence="8">
    <location>
        <begin position="355"/>
        <end position="380"/>
    </location>
</feature>
<dbReference type="AlphaFoldDB" id="A0A4R5MF12"/>
<keyword evidence="7 8" id="KW-0472">Membrane</keyword>
<dbReference type="PANTHER" id="PTHR21716:SF67">
    <property type="entry name" value="TRANSPORT PROTEIN YDIK-RELATED"/>
    <property type="match status" value="1"/>
</dbReference>
<evidence type="ECO:0000256" key="4">
    <source>
        <dbReference type="ARBA" id="ARBA00022475"/>
    </source>
</evidence>
<evidence type="ECO:0000256" key="8">
    <source>
        <dbReference type="SAM" id="Phobius"/>
    </source>
</evidence>
<evidence type="ECO:0000313" key="9">
    <source>
        <dbReference type="EMBL" id="TDG25828.1"/>
    </source>
</evidence>
<comment type="caution">
    <text evidence="9">The sequence shown here is derived from an EMBL/GenBank/DDBJ whole genome shotgun (WGS) entry which is preliminary data.</text>
</comment>
<comment type="subcellular location">
    <subcellularLocation>
        <location evidence="1">Cell membrane</location>
        <topology evidence="1">Multi-pass membrane protein</topology>
    </subcellularLocation>
</comment>
<keyword evidence="5 8" id="KW-0812">Transmembrane</keyword>
<evidence type="ECO:0000313" key="10">
    <source>
        <dbReference type="Proteomes" id="UP000295722"/>
    </source>
</evidence>
<feature type="transmembrane region" description="Helical" evidence="8">
    <location>
        <begin position="310"/>
        <end position="335"/>
    </location>
</feature>
<dbReference type="NCBIfam" id="NF008216">
    <property type="entry name" value="PRK10983.1"/>
    <property type="match status" value="1"/>
</dbReference>
<keyword evidence="4" id="KW-1003">Cell membrane</keyword>
<dbReference type="PANTHER" id="PTHR21716">
    <property type="entry name" value="TRANSMEMBRANE PROTEIN"/>
    <property type="match status" value="1"/>
</dbReference>
<dbReference type="Pfam" id="PF01594">
    <property type="entry name" value="AI-2E_transport"/>
    <property type="match status" value="1"/>
</dbReference>
<keyword evidence="3" id="KW-0813">Transport</keyword>
<keyword evidence="10" id="KW-1185">Reference proteome</keyword>
<accession>A0A4R5MF12</accession>
<gene>
    <name evidence="9" type="primary">ydiK</name>
    <name evidence="9" type="ORF">EYW47_00205</name>
</gene>
<reference evidence="9 10" key="1">
    <citation type="submission" date="2019-03" db="EMBL/GenBank/DDBJ databases">
        <title>Paraburkholderia sp. 4M-K11, isolated from subtropical forest soil.</title>
        <authorList>
            <person name="Gao Z.-H."/>
            <person name="Qiu L.-H."/>
        </authorList>
    </citation>
    <scope>NUCLEOTIDE SEQUENCE [LARGE SCALE GENOMIC DNA]</scope>
    <source>
        <strain evidence="9 10">4M-K11</strain>
    </source>
</reference>
<dbReference type="GO" id="GO:0005886">
    <property type="term" value="C:plasma membrane"/>
    <property type="evidence" value="ECO:0007669"/>
    <property type="project" value="UniProtKB-SubCell"/>
</dbReference>
<evidence type="ECO:0000256" key="1">
    <source>
        <dbReference type="ARBA" id="ARBA00004651"/>
    </source>
</evidence>
<protein>
    <submittedName>
        <fullName evidence="9">AI-2E family transporter YdiK</fullName>
    </submittedName>
</protein>
<evidence type="ECO:0000256" key="2">
    <source>
        <dbReference type="ARBA" id="ARBA00009773"/>
    </source>
</evidence>
<feature type="transmembrane region" description="Helical" evidence="8">
    <location>
        <begin position="55"/>
        <end position="73"/>
    </location>
</feature>
<dbReference type="EMBL" id="SMRP01000001">
    <property type="protein sequence ID" value="TDG25828.1"/>
    <property type="molecule type" value="Genomic_DNA"/>
</dbReference>
<comment type="similarity">
    <text evidence="2">Belongs to the autoinducer-2 exporter (AI-2E) (TC 2.A.86) family.</text>
</comment>
<proteinExistence type="inferred from homology"/>
<feature type="transmembrane region" description="Helical" evidence="8">
    <location>
        <begin position="106"/>
        <end position="125"/>
    </location>
</feature>
<feature type="transmembrane region" description="Helical" evidence="8">
    <location>
        <begin position="79"/>
        <end position="97"/>
    </location>
</feature>
<dbReference type="OrthoDB" id="106838at2"/>
<evidence type="ECO:0000256" key="5">
    <source>
        <dbReference type="ARBA" id="ARBA00022692"/>
    </source>
</evidence>
<dbReference type="InterPro" id="IPR002549">
    <property type="entry name" value="AI-2E-like"/>
</dbReference>
<name>A0A4R5MF12_9BURK</name>
<organism evidence="9 10">
    <name type="scientific">Paraburkholderia silviterrae</name>
    <dbReference type="NCBI Taxonomy" id="2528715"/>
    <lineage>
        <taxon>Bacteria</taxon>
        <taxon>Pseudomonadati</taxon>
        <taxon>Pseudomonadota</taxon>
        <taxon>Betaproteobacteria</taxon>
        <taxon>Burkholderiales</taxon>
        <taxon>Burkholderiaceae</taxon>
        <taxon>Paraburkholderia</taxon>
    </lineage>
</organism>
<evidence type="ECO:0000256" key="7">
    <source>
        <dbReference type="ARBA" id="ARBA00023136"/>
    </source>
</evidence>
<dbReference type="Proteomes" id="UP000295722">
    <property type="component" value="Unassembled WGS sequence"/>
</dbReference>
<evidence type="ECO:0000256" key="6">
    <source>
        <dbReference type="ARBA" id="ARBA00022989"/>
    </source>
</evidence>